<feature type="transmembrane region" description="Helical" evidence="2">
    <location>
        <begin position="395"/>
        <end position="417"/>
    </location>
</feature>
<dbReference type="AlphaFoldDB" id="A0A1H8IM64"/>
<dbReference type="InterPro" id="IPR005625">
    <property type="entry name" value="PepSY-ass_TM"/>
</dbReference>
<keyword evidence="2" id="KW-0812">Transmembrane</keyword>
<feature type="transmembrane region" description="Helical" evidence="2">
    <location>
        <begin position="353"/>
        <end position="374"/>
    </location>
</feature>
<keyword evidence="2" id="KW-0472">Membrane</keyword>
<dbReference type="PANTHER" id="PTHR34219">
    <property type="entry name" value="IRON-REGULATED INNER MEMBRANE PROTEIN-RELATED"/>
    <property type="match status" value="1"/>
</dbReference>
<evidence type="ECO:0000256" key="2">
    <source>
        <dbReference type="SAM" id="Phobius"/>
    </source>
</evidence>
<feature type="transmembrane region" description="Helical" evidence="2">
    <location>
        <begin position="148"/>
        <end position="171"/>
    </location>
</feature>
<evidence type="ECO:0000313" key="4">
    <source>
        <dbReference type="Proteomes" id="UP000199206"/>
    </source>
</evidence>
<feature type="transmembrane region" description="Helical" evidence="2">
    <location>
        <begin position="486"/>
        <end position="506"/>
    </location>
</feature>
<dbReference type="RefSeq" id="WP_093666833.1">
    <property type="nucleotide sequence ID" value="NZ_FOCF01000010.1"/>
</dbReference>
<dbReference type="STRING" id="1166340.SAMN05192583_3322"/>
<name>A0A1H8IM64_9SPHN</name>
<evidence type="ECO:0000256" key="1">
    <source>
        <dbReference type="SAM" id="MobiDB-lite"/>
    </source>
</evidence>
<gene>
    <name evidence="3" type="ORF">SAMN05192583_3322</name>
</gene>
<feature type="transmembrane region" description="Helical" evidence="2">
    <location>
        <begin position="458"/>
        <end position="480"/>
    </location>
</feature>
<accession>A0A1H8IM64</accession>
<dbReference type="PANTHER" id="PTHR34219:SF9">
    <property type="entry name" value="IRON-REGULATED INNER MEMBRANE PROTEIN"/>
    <property type="match status" value="1"/>
</dbReference>
<sequence length="526" mass="56855">MRTDIVKMYKDVHSWVGIIAGLALFIAFYAGAITMFEEPLNRWAAAPTRIAPPVSLARTPELIDKVLRTHPEARAAYTVNLTTGPDMPARVSWTTGTRRAPGSTFLAALSADGSLQVVKQQPSPVAQFIDVLHQQVGLPLPHAVAMPIMGVISLLYAVAIISGIIVLLPSLVKDLFALRFGRNVKRMWLDLHNVLGLFSLPFHIVMALTAVVFAFHDQIYTAQGAVQRIGTAAVEARSPPPDGPKPPPPLDAVTGTLPPAELQQRLSRSLPGFELRTIRYDYDEKEGPHGQIAGVDPRYGLRAPTYGMGEIDTRTGAIRKSDYLPGRQGAWFATVTSFFALHFGSFGGVAVRWGYFLLGLAGAFLFYTGNLLWIESRRKRERKNGAVEQTRATRVLGALTTGVPLGCVAGISVTIAAAKWLSPDLPALAAWHSRIYYLVFVGAIVWALVRGPARAGPVLLWFAAGTALLIPATSLVSTLLRRGWHPAAVFSPVEVIAIFAALALALTARSAQRRAAGAPRDSVWST</sequence>
<evidence type="ECO:0000313" key="3">
    <source>
        <dbReference type="EMBL" id="SEN69067.1"/>
    </source>
</evidence>
<organism evidence="3 4">
    <name type="scientific">Sphingomonas gellani</name>
    <dbReference type="NCBI Taxonomy" id="1166340"/>
    <lineage>
        <taxon>Bacteria</taxon>
        <taxon>Pseudomonadati</taxon>
        <taxon>Pseudomonadota</taxon>
        <taxon>Alphaproteobacteria</taxon>
        <taxon>Sphingomonadales</taxon>
        <taxon>Sphingomonadaceae</taxon>
        <taxon>Sphingomonas</taxon>
    </lineage>
</organism>
<keyword evidence="4" id="KW-1185">Reference proteome</keyword>
<feature type="transmembrane region" description="Helical" evidence="2">
    <location>
        <begin position="429"/>
        <end position="449"/>
    </location>
</feature>
<dbReference type="EMBL" id="FOCF01000010">
    <property type="protein sequence ID" value="SEN69067.1"/>
    <property type="molecule type" value="Genomic_DNA"/>
</dbReference>
<dbReference type="Proteomes" id="UP000199206">
    <property type="component" value="Unassembled WGS sequence"/>
</dbReference>
<reference evidence="4" key="1">
    <citation type="submission" date="2016-10" db="EMBL/GenBank/DDBJ databases">
        <authorList>
            <person name="Varghese N."/>
            <person name="Submissions S."/>
        </authorList>
    </citation>
    <scope>NUCLEOTIDE SEQUENCE [LARGE SCALE GENOMIC DNA]</scope>
    <source>
        <strain evidence="4">S6-262</strain>
    </source>
</reference>
<protein>
    <submittedName>
        <fullName evidence="3">Uncharacterized iron-regulated membrane protein</fullName>
    </submittedName>
</protein>
<proteinExistence type="predicted"/>
<feature type="transmembrane region" description="Helical" evidence="2">
    <location>
        <begin position="191"/>
        <end position="215"/>
    </location>
</feature>
<feature type="compositionally biased region" description="Pro residues" evidence="1">
    <location>
        <begin position="238"/>
        <end position="250"/>
    </location>
</feature>
<feature type="region of interest" description="Disordered" evidence="1">
    <location>
        <begin position="235"/>
        <end position="256"/>
    </location>
</feature>
<dbReference type="OrthoDB" id="6307929at2"/>
<keyword evidence="2" id="KW-1133">Transmembrane helix</keyword>
<feature type="transmembrane region" description="Helical" evidence="2">
    <location>
        <begin position="12"/>
        <end position="32"/>
    </location>
</feature>
<dbReference type="Pfam" id="PF03929">
    <property type="entry name" value="PepSY_TM"/>
    <property type="match status" value="1"/>
</dbReference>